<dbReference type="PANTHER" id="PTHR46033">
    <property type="entry name" value="PROTEIN MAIN-LIKE 2"/>
    <property type="match status" value="1"/>
</dbReference>
<gene>
    <name evidence="1" type="ORF">Syun_025924</name>
</gene>
<dbReference type="GO" id="GO:0010073">
    <property type="term" value="P:meristem maintenance"/>
    <property type="evidence" value="ECO:0007669"/>
    <property type="project" value="InterPro"/>
</dbReference>
<evidence type="ECO:0000313" key="1">
    <source>
        <dbReference type="EMBL" id="KAK9098879.1"/>
    </source>
</evidence>
<dbReference type="PANTHER" id="PTHR46033:SF8">
    <property type="entry name" value="PROTEIN MAINTENANCE OF MERISTEMS-LIKE"/>
    <property type="match status" value="1"/>
</dbReference>
<protein>
    <recommendedName>
        <fullName evidence="3">Serine/threonine-protein phosphatase 7 long form-like protein</fullName>
    </recommendedName>
</protein>
<dbReference type="InterPro" id="IPR044824">
    <property type="entry name" value="MAIN-like"/>
</dbReference>
<dbReference type="Proteomes" id="UP001420932">
    <property type="component" value="Unassembled WGS sequence"/>
</dbReference>
<evidence type="ECO:0000313" key="2">
    <source>
        <dbReference type="Proteomes" id="UP001420932"/>
    </source>
</evidence>
<proteinExistence type="predicted"/>
<dbReference type="AlphaFoldDB" id="A0AAP0HVR5"/>
<evidence type="ECO:0008006" key="3">
    <source>
        <dbReference type="Google" id="ProtNLM"/>
    </source>
</evidence>
<organism evidence="1 2">
    <name type="scientific">Stephania yunnanensis</name>
    <dbReference type="NCBI Taxonomy" id="152371"/>
    <lineage>
        <taxon>Eukaryota</taxon>
        <taxon>Viridiplantae</taxon>
        <taxon>Streptophyta</taxon>
        <taxon>Embryophyta</taxon>
        <taxon>Tracheophyta</taxon>
        <taxon>Spermatophyta</taxon>
        <taxon>Magnoliopsida</taxon>
        <taxon>Ranunculales</taxon>
        <taxon>Menispermaceae</taxon>
        <taxon>Menispermoideae</taxon>
        <taxon>Cissampelideae</taxon>
        <taxon>Stephania</taxon>
    </lineage>
</organism>
<accession>A0AAP0HVR5</accession>
<name>A0AAP0HVR5_9MAGN</name>
<dbReference type="EMBL" id="JBBNAF010000011">
    <property type="protein sequence ID" value="KAK9098879.1"/>
    <property type="molecule type" value="Genomic_DNA"/>
</dbReference>
<comment type="caution">
    <text evidence="1">The sequence shown here is derived from an EMBL/GenBank/DDBJ whole genome shotgun (WGS) entry which is preliminary data.</text>
</comment>
<keyword evidence="2" id="KW-1185">Reference proteome</keyword>
<sequence>MFLPLLEDFDTAGQYSWGSAYLAFLYRELCWGSHAGAHEVGGASILVQL</sequence>
<reference evidence="1 2" key="1">
    <citation type="submission" date="2024-01" db="EMBL/GenBank/DDBJ databases">
        <title>Genome assemblies of Stephania.</title>
        <authorList>
            <person name="Yang L."/>
        </authorList>
    </citation>
    <scope>NUCLEOTIDE SEQUENCE [LARGE SCALE GENOMIC DNA]</scope>
    <source>
        <strain evidence="1">YNDBR</strain>
        <tissue evidence="1">Leaf</tissue>
    </source>
</reference>